<protein>
    <recommendedName>
        <fullName evidence="3">DUF3095 family protein</fullName>
    </recommendedName>
</protein>
<dbReference type="AlphaFoldDB" id="A0A2V3U2R6"/>
<dbReference type="OrthoDB" id="5342145at2"/>
<accession>A0A2V3U2R6</accession>
<dbReference type="Pfam" id="PF11294">
    <property type="entry name" value="DUF3095"/>
    <property type="match status" value="1"/>
</dbReference>
<evidence type="ECO:0008006" key="3">
    <source>
        <dbReference type="Google" id="ProtNLM"/>
    </source>
</evidence>
<comment type="caution">
    <text evidence="1">The sequence shown here is derived from an EMBL/GenBank/DDBJ whole genome shotgun (WGS) entry which is preliminary data.</text>
</comment>
<keyword evidence="2" id="KW-1185">Reference proteome</keyword>
<proteinExistence type="predicted"/>
<name>A0A2V3U2R6_9HYPH</name>
<sequence length="378" mass="39872">MSAADFYADVPVFSHFADILEEEHYRPLPDQWLIGLSDVVSSTVAIAEGRYKAVNIAGAAVIAAVANALGNMDFPYVFEGDGASFAVPADQEAAARAALAATAGWVGEDLGLDLRVALLPVAAVRQAGFDLRVARFAASPHVNYAMFSGGGLAWAVAAMKAGAFAIAPDAAEPPDLTGLSCRWAEIPAERGTILSLIVTPMDDKPTGAFRKVVEDVLDLAQSAGRPTPSIARGWSRTGADLEALAMKRQGGPLVLRRVLARLKVMGSAVALRRKRIGSFDSSVYLREIGENTDFRKYGDGLRMTIDCTLEEAEAIERYLAEAAARGAARVGTHRQEAALMTCLVPSAMNSNHVHFVDGADGGYAAAAVKLKTPASVAE</sequence>
<dbReference type="RefSeq" id="WP_110376628.1">
    <property type="nucleotide sequence ID" value="NZ_CAKNFM010000006.1"/>
</dbReference>
<gene>
    <name evidence="1" type="ORF">C7450_109279</name>
</gene>
<reference evidence="1 2" key="1">
    <citation type="submission" date="2018-05" db="EMBL/GenBank/DDBJ databases">
        <title>Genomic Encyclopedia of Type Strains, Phase IV (KMG-IV): sequencing the most valuable type-strain genomes for metagenomic binning, comparative biology and taxonomic classification.</title>
        <authorList>
            <person name="Goeker M."/>
        </authorList>
    </citation>
    <scope>NUCLEOTIDE SEQUENCE [LARGE SCALE GENOMIC DNA]</scope>
    <source>
        <strain evidence="1 2">DSM 6462</strain>
    </source>
</reference>
<dbReference type="Proteomes" id="UP000248021">
    <property type="component" value="Unassembled WGS sequence"/>
</dbReference>
<organism evidence="1 2">
    <name type="scientific">Chelatococcus asaccharovorans</name>
    <dbReference type="NCBI Taxonomy" id="28210"/>
    <lineage>
        <taxon>Bacteria</taxon>
        <taxon>Pseudomonadati</taxon>
        <taxon>Pseudomonadota</taxon>
        <taxon>Alphaproteobacteria</taxon>
        <taxon>Hyphomicrobiales</taxon>
        <taxon>Chelatococcaceae</taxon>
        <taxon>Chelatococcus</taxon>
    </lineage>
</organism>
<dbReference type="InterPro" id="IPR021445">
    <property type="entry name" value="DUF3095"/>
</dbReference>
<evidence type="ECO:0000313" key="2">
    <source>
        <dbReference type="Proteomes" id="UP000248021"/>
    </source>
</evidence>
<dbReference type="EMBL" id="QJJK01000009">
    <property type="protein sequence ID" value="PXW55866.1"/>
    <property type="molecule type" value="Genomic_DNA"/>
</dbReference>
<evidence type="ECO:0000313" key="1">
    <source>
        <dbReference type="EMBL" id="PXW55866.1"/>
    </source>
</evidence>